<sequence>MAIETVLLAVNDEDDRRAERIIDVVLEVAKPVDATVVVAHVIPEDHEELSTSSVPLAGPSASYVLSDDEYADLLGEYPLDEYDVDDVVAKQETVQTVVDRLADADIDHEVRGAVGEPGDGIVALADDVDADRLVVSGRHRSPADKVIFGSVAQAVLIDSPVPVTFVRNN</sequence>
<accession>A0A9Q4Q547</accession>
<evidence type="ECO:0000256" key="1">
    <source>
        <dbReference type="ARBA" id="ARBA00008791"/>
    </source>
</evidence>
<dbReference type="Pfam" id="PF00582">
    <property type="entry name" value="Usp"/>
    <property type="match status" value="1"/>
</dbReference>
<dbReference type="EMBL" id="JAMQOT010000009">
    <property type="protein sequence ID" value="MDF9747843.1"/>
    <property type="molecule type" value="Genomic_DNA"/>
</dbReference>
<dbReference type="PANTHER" id="PTHR46268">
    <property type="entry name" value="STRESS RESPONSE PROTEIN NHAX"/>
    <property type="match status" value="1"/>
</dbReference>
<comment type="similarity">
    <text evidence="1">Belongs to the universal stress protein A family.</text>
</comment>
<organism evidence="3 4">
    <name type="scientific">Natrinema salsiterrestre</name>
    <dbReference type="NCBI Taxonomy" id="2950540"/>
    <lineage>
        <taxon>Archaea</taxon>
        <taxon>Methanobacteriati</taxon>
        <taxon>Methanobacteriota</taxon>
        <taxon>Stenosarchaea group</taxon>
        <taxon>Halobacteria</taxon>
        <taxon>Halobacteriales</taxon>
        <taxon>Natrialbaceae</taxon>
        <taxon>Natrinema</taxon>
    </lineage>
</organism>
<feature type="domain" description="UspA" evidence="2">
    <location>
        <begin position="4"/>
        <end position="167"/>
    </location>
</feature>
<evidence type="ECO:0000259" key="2">
    <source>
        <dbReference type="Pfam" id="PF00582"/>
    </source>
</evidence>
<dbReference type="Gene3D" id="3.40.50.620">
    <property type="entry name" value="HUPs"/>
    <property type="match status" value="1"/>
</dbReference>
<dbReference type="PANTHER" id="PTHR46268:SF6">
    <property type="entry name" value="UNIVERSAL STRESS PROTEIN UP12"/>
    <property type="match status" value="1"/>
</dbReference>
<dbReference type="Proteomes" id="UP001154061">
    <property type="component" value="Unassembled WGS sequence"/>
</dbReference>
<name>A0A9Q4Q547_9EURY</name>
<reference evidence="3" key="1">
    <citation type="submission" date="2022-06" db="EMBL/GenBank/DDBJ databases">
        <title>Natrinema sp. a new haloarchaeum isolate from saline soil.</title>
        <authorList>
            <person name="Strakova D."/>
            <person name="Galisteo C."/>
            <person name="Sanchez-Porro C."/>
            <person name="Ventosa A."/>
        </authorList>
    </citation>
    <scope>NUCLEOTIDE SEQUENCE</scope>
    <source>
        <strain evidence="3">S1CR25-10</strain>
    </source>
</reference>
<gene>
    <name evidence="3" type="ORF">NDI89_19895</name>
</gene>
<keyword evidence="4" id="KW-1185">Reference proteome</keyword>
<dbReference type="InterPro" id="IPR014729">
    <property type="entry name" value="Rossmann-like_a/b/a_fold"/>
</dbReference>
<comment type="caution">
    <text evidence="3">The sequence shown here is derived from an EMBL/GenBank/DDBJ whole genome shotgun (WGS) entry which is preliminary data.</text>
</comment>
<dbReference type="InterPro" id="IPR006016">
    <property type="entry name" value="UspA"/>
</dbReference>
<protein>
    <submittedName>
        <fullName evidence="3">Universal stress protein</fullName>
    </submittedName>
</protein>
<dbReference type="CDD" id="cd00293">
    <property type="entry name" value="USP-like"/>
    <property type="match status" value="1"/>
</dbReference>
<proteinExistence type="inferred from homology"/>
<dbReference type="AlphaFoldDB" id="A0A9Q4Q547"/>
<evidence type="ECO:0000313" key="3">
    <source>
        <dbReference type="EMBL" id="MDF9747843.1"/>
    </source>
</evidence>
<dbReference type="RefSeq" id="WP_277524225.1">
    <property type="nucleotide sequence ID" value="NZ_JAMQOT010000009.1"/>
</dbReference>
<evidence type="ECO:0000313" key="4">
    <source>
        <dbReference type="Proteomes" id="UP001154061"/>
    </source>
</evidence>
<dbReference type="SUPFAM" id="SSF52402">
    <property type="entry name" value="Adenine nucleotide alpha hydrolases-like"/>
    <property type="match status" value="1"/>
</dbReference>